<dbReference type="Pfam" id="PF02311">
    <property type="entry name" value="AraC_binding"/>
    <property type="match status" value="1"/>
</dbReference>
<dbReference type="SUPFAM" id="SSF46689">
    <property type="entry name" value="Homeodomain-like"/>
    <property type="match status" value="2"/>
</dbReference>
<dbReference type="InterPro" id="IPR018060">
    <property type="entry name" value="HTH_AraC"/>
</dbReference>
<protein>
    <submittedName>
        <fullName evidence="5">HTH-type transcriptional activator Btr</fullName>
    </submittedName>
</protein>
<dbReference type="PROSITE" id="PS00041">
    <property type="entry name" value="HTH_ARAC_FAMILY_1"/>
    <property type="match status" value="1"/>
</dbReference>
<feature type="domain" description="HTH araC/xylS-type" evidence="4">
    <location>
        <begin position="177"/>
        <end position="275"/>
    </location>
</feature>
<evidence type="ECO:0000256" key="2">
    <source>
        <dbReference type="ARBA" id="ARBA00023125"/>
    </source>
</evidence>
<dbReference type="InterPro" id="IPR003313">
    <property type="entry name" value="AraC-bd"/>
</dbReference>
<dbReference type="SMART" id="SM00342">
    <property type="entry name" value="HTH_ARAC"/>
    <property type="match status" value="1"/>
</dbReference>
<evidence type="ECO:0000256" key="3">
    <source>
        <dbReference type="ARBA" id="ARBA00023163"/>
    </source>
</evidence>
<gene>
    <name evidence="5" type="primary">btr_2</name>
    <name evidence="5" type="ORF">PAECIP111891_00113</name>
</gene>
<keyword evidence="6" id="KW-1185">Reference proteome</keyword>
<dbReference type="PANTHER" id="PTHR43280:SF2">
    <property type="entry name" value="HTH-TYPE TRANSCRIPTIONAL REGULATOR EXSA"/>
    <property type="match status" value="1"/>
</dbReference>
<keyword evidence="3" id="KW-0804">Transcription</keyword>
<name>A0ABM9BP83_9BACL</name>
<keyword evidence="2" id="KW-0238">DNA-binding</keyword>
<evidence type="ECO:0000313" key="5">
    <source>
        <dbReference type="EMBL" id="CAH1191836.1"/>
    </source>
</evidence>
<dbReference type="InterPro" id="IPR020449">
    <property type="entry name" value="Tscrpt_reg_AraC-type_HTH"/>
</dbReference>
<evidence type="ECO:0000313" key="6">
    <source>
        <dbReference type="Proteomes" id="UP000838821"/>
    </source>
</evidence>
<comment type="caution">
    <text evidence="5">The sequence shown here is derived from an EMBL/GenBank/DDBJ whole genome shotgun (WGS) entry which is preliminary data.</text>
</comment>
<dbReference type="Proteomes" id="UP000838821">
    <property type="component" value="Unassembled WGS sequence"/>
</dbReference>
<organism evidence="5 6">
    <name type="scientific">Paenibacillus allorhizoplanae</name>
    <dbReference type="NCBI Taxonomy" id="2905648"/>
    <lineage>
        <taxon>Bacteria</taxon>
        <taxon>Bacillati</taxon>
        <taxon>Bacillota</taxon>
        <taxon>Bacilli</taxon>
        <taxon>Bacillales</taxon>
        <taxon>Paenibacillaceae</taxon>
        <taxon>Paenibacillus</taxon>
    </lineage>
</organism>
<dbReference type="PANTHER" id="PTHR43280">
    <property type="entry name" value="ARAC-FAMILY TRANSCRIPTIONAL REGULATOR"/>
    <property type="match status" value="1"/>
</dbReference>
<dbReference type="InterPro" id="IPR014710">
    <property type="entry name" value="RmlC-like_jellyroll"/>
</dbReference>
<dbReference type="InterPro" id="IPR011051">
    <property type="entry name" value="RmlC_Cupin_sf"/>
</dbReference>
<dbReference type="InterPro" id="IPR018062">
    <property type="entry name" value="HTH_AraC-typ_CS"/>
</dbReference>
<dbReference type="Gene3D" id="1.10.10.60">
    <property type="entry name" value="Homeodomain-like"/>
    <property type="match status" value="2"/>
</dbReference>
<sequence>MSDEFLTSFTPRIIDVVERDPAFWEDFNYVLLRDKTKLHTLSYVYQGAGTLEIDGEKYPLQAGHLFQVRPGVNMRITMNPQSPVCFISFHFLYRLVRWENGEMLSVDNTAKLPICGDVFPIGQINIEESFRKAFHLWQSKSRNYEWLVKLEFLNNVQAVNELASRELEQSSTASMIEKASAYIRTNYQENITREIIADYVAMSPGYLSITFKKHTGLSLIEYVTKIRLDRAKFMLKSTKLPVKQIAEDCGFTDSFYFSRIFSRDTGMNPRDYRNA</sequence>
<reference evidence="5" key="1">
    <citation type="submission" date="2022-01" db="EMBL/GenBank/DDBJ databases">
        <authorList>
            <person name="Criscuolo A."/>
        </authorList>
    </citation>
    <scope>NUCLEOTIDE SEQUENCE</scope>
    <source>
        <strain evidence="5">CIP111891</strain>
    </source>
</reference>
<dbReference type="InterPro" id="IPR009057">
    <property type="entry name" value="Homeodomain-like_sf"/>
</dbReference>
<evidence type="ECO:0000256" key="1">
    <source>
        <dbReference type="ARBA" id="ARBA00023015"/>
    </source>
</evidence>
<proteinExistence type="predicted"/>
<dbReference type="PRINTS" id="PR00032">
    <property type="entry name" value="HTHARAC"/>
</dbReference>
<dbReference type="PROSITE" id="PS01124">
    <property type="entry name" value="HTH_ARAC_FAMILY_2"/>
    <property type="match status" value="1"/>
</dbReference>
<evidence type="ECO:0000259" key="4">
    <source>
        <dbReference type="PROSITE" id="PS01124"/>
    </source>
</evidence>
<dbReference type="Gene3D" id="2.60.120.10">
    <property type="entry name" value="Jelly Rolls"/>
    <property type="match status" value="1"/>
</dbReference>
<keyword evidence="1" id="KW-0805">Transcription regulation</keyword>
<dbReference type="RefSeq" id="WP_236283968.1">
    <property type="nucleotide sequence ID" value="NZ_CAKMMW010000001.1"/>
</dbReference>
<dbReference type="EMBL" id="CAKMMW010000001">
    <property type="protein sequence ID" value="CAH1191836.1"/>
    <property type="molecule type" value="Genomic_DNA"/>
</dbReference>
<accession>A0ABM9BP83</accession>
<dbReference type="SUPFAM" id="SSF51182">
    <property type="entry name" value="RmlC-like cupins"/>
    <property type="match status" value="1"/>
</dbReference>
<dbReference type="Pfam" id="PF12833">
    <property type="entry name" value="HTH_18"/>
    <property type="match status" value="1"/>
</dbReference>